<reference evidence="1" key="1">
    <citation type="submission" date="2018-12" db="EMBL/GenBank/DDBJ databases">
        <authorList>
            <person name="Jadhav K."/>
            <person name="Kushwaha B."/>
            <person name="Jadhav I."/>
        </authorList>
    </citation>
    <scope>NUCLEOTIDE SEQUENCE [LARGE SCALE GENOMIC DNA]</scope>
    <source>
        <strain evidence="1">SBS 10</strain>
    </source>
</reference>
<name>A0A432JK32_9GAMM</name>
<proteinExistence type="predicted"/>
<organism evidence="1">
    <name type="scientific">Billgrantia gudaonensis</name>
    <dbReference type="NCBI Taxonomy" id="376427"/>
    <lineage>
        <taxon>Bacteria</taxon>
        <taxon>Pseudomonadati</taxon>
        <taxon>Pseudomonadota</taxon>
        <taxon>Gammaproteobacteria</taxon>
        <taxon>Oceanospirillales</taxon>
        <taxon>Halomonadaceae</taxon>
        <taxon>Billgrantia</taxon>
    </lineage>
</organism>
<accession>A0A432JK32</accession>
<protein>
    <submittedName>
        <fullName evidence="1">Uncharacterized protein</fullName>
    </submittedName>
</protein>
<comment type="caution">
    <text evidence="1">The sequence shown here is derived from an EMBL/GenBank/DDBJ whole genome shotgun (WGS) entry which is preliminary data.</text>
</comment>
<gene>
    <name evidence="1" type="ORF">DSL92_04610</name>
</gene>
<evidence type="ECO:0000313" key="1">
    <source>
        <dbReference type="EMBL" id="RUA22654.1"/>
    </source>
</evidence>
<dbReference type="AlphaFoldDB" id="A0A432JK32"/>
<dbReference type="EMBL" id="RXHI01000012">
    <property type="protein sequence ID" value="RUA22654.1"/>
    <property type="molecule type" value="Genomic_DNA"/>
</dbReference>
<sequence>MGAAFSRHDVLRPTTQRLGIEATDDPEIKARMAEDPLILRHARVDTLHGVTQAMDDALAAAHELPVRR</sequence>